<evidence type="ECO:0000313" key="3">
    <source>
        <dbReference type="Proteomes" id="UP000309734"/>
    </source>
</evidence>
<protein>
    <submittedName>
        <fullName evidence="2">Uncharacterized protein</fullName>
    </submittedName>
</protein>
<accession>A0A4V4KVP0</accession>
<reference evidence="2 3" key="1">
    <citation type="submission" date="2018-10" db="EMBL/GenBank/DDBJ databases">
        <title>Fifty Aureobasidium pullulans genomes reveal a recombining polyextremotolerant generalist.</title>
        <authorList>
            <person name="Gostincar C."/>
            <person name="Turk M."/>
            <person name="Zajc J."/>
            <person name="Gunde-Cimerman N."/>
        </authorList>
    </citation>
    <scope>NUCLEOTIDE SEQUENCE [LARGE SCALE GENOMIC DNA]</scope>
    <source>
        <strain evidence="2 3">EXF-3519</strain>
    </source>
</reference>
<gene>
    <name evidence="2" type="ORF">D6C85_09449</name>
</gene>
<organism evidence="2 3">
    <name type="scientific">Aureobasidium pullulans</name>
    <name type="common">Black yeast</name>
    <name type="synonym">Pullularia pullulans</name>
    <dbReference type="NCBI Taxonomy" id="5580"/>
    <lineage>
        <taxon>Eukaryota</taxon>
        <taxon>Fungi</taxon>
        <taxon>Dikarya</taxon>
        <taxon>Ascomycota</taxon>
        <taxon>Pezizomycotina</taxon>
        <taxon>Dothideomycetes</taxon>
        <taxon>Dothideomycetidae</taxon>
        <taxon>Dothideales</taxon>
        <taxon>Saccotheciaceae</taxon>
        <taxon>Aureobasidium</taxon>
    </lineage>
</organism>
<sequence>MVFVPGVLVKSCCSFLERAFSNSQSLDFPAAYQLHTTISDSLLPFRYPVVTDTGNPFSIAPVSSKFAALLVVQARPPTPDAPILRPPHGIANTSGDIWSKSWLLGPLDAFQSHDLSSHLITYRSRLFVSTNRQHSRSSSSCSMAAAEEDAIEKILKFEGAEKEMSKKIFEDVSKKREQKDKNPGIRERSCISTFNASRHLASTGEESLEYKMLVREELHSSSRELEELEANFTALMDDVVTLEMDLREAEEKLEKARQKLGKMEEKLNKGWAMQAH</sequence>
<keyword evidence="1" id="KW-0175">Coiled coil</keyword>
<evidence type="ECO:0000256" key="1">
    <source>
        <dbReference type="SAM" id="Coils"/>
    </source>
</evidence>
<dbReference type="Proteomes" id="UP000309734">
    <property type="component" value="Unassembled WGS sequence"/>
</dbReference>
<dbReference type="AlphaFoldDB" id="A0A4V4KVP0"/>
<dbReference type="EMBL" id="QZBS01000528">
    <property type="protein sequence ID" value="THZ61731.1"/>
    <property type="molecule type" value="Genomic_DNA"/>
</dbReference>
<feature type="coiled-coil region" evidence="1">
    <location>
        <begin position="211"/>
        <end position="266"/>
    </location>
</feature>
<comment type="caution">
    <text evidence="2">The sequence shown here is derived from an EMBL/GenBank/DDBJ whole genome shotgun (WGS) entry which is preliminary data.</text>
</comment>
<evidence type="ECO:0000313" key="2">
    <source>
        <dbReference type="EMBL" id="THZ61731.1"/>
    </source>
</evidence>
<proteinExistence type="predicted"/>
<name>A0A4V4KVP0_AURPU</name>